<dbReference type="GO" id="GO:0018996">
    <property type="term" value="P:molting cycle, collagen and cuticulin-based cuticle"/>
    <property type="evidence" value="ECO:0007669"/>
    <property type="project" value="TreeGrafter"/>
</dbReference>
<keyword evidence="1" id="KW-1133">Transmembrane helix</keyword>
<keyword evidence="1" id="KW-0472">Membrane</keyword>
<feature type="transmembrane region" description="Helical" evidence="1">
    <location>
        <begin position="129"/>
        <end position="151"/>
    </location>
</feature>
<dbReference type="AlphaFoldDB" id="A0A1I7VFV0"/>
<dbReference type="Gene3D" id="1.20.1640.10">
    <property type="entry name" value="Multidrug efflux transporter AcrB transmembrane domain"/>
    <property type="match status" value="1"/>
</dbReference>
<dbReference type="PANTHER" id="PTHR10796:SF92">
    <property type="entry name" value="PATCHED-RELATED, ISOFORM A"/>
    <property type="match status" value="1"/>
</dbReference>
<accession>A0A1I7VFV0</accession>
<feature type="transmembrane region" description="Helical" evidence="1">
    <location>
        <begin position="53"/>
        <end position="75"/>
    </location>
</feature>
<evidence type="ECO:0000256" key="1">
    <source>
        <dbReference type="SAM" id="Phobius"/>
    </source>
</evidence>
<proteinExistence type="predicted"/>
<sequence>MSELSSSCEVIHEQNNPLAGTIASRHFGIKCKDCRRFPGIVGGLSAWGADMDIIVTISVVMAIGLTIDYAAHINYHYFVTNAMLPPIDRMSSSLQAITYATAQASTTTFICVLPLYFYNVYMYVTFAETIILCAVLGLLHTVVVIPFLLLFF</sequence>
<organism evidence="2 3">
    <name type="scientific">Loa loa</name>
    <name type="common">Eye worm</name>
    <name type="synonym">Filaria loa</name>
    <dbReference type="NCBI Taxonomy" id="7209"/>
    <lineage>
        <taxon>Eukaryota</taxon>
        <taxon>Metazoa</taxon>
        <taxon>Ecdysozoa</taxon>
        <taxon>Nematoda</taxon>
        <taxon>Chromadorea</taxon>
        <taxon>Rhabditida</taxon>
        <taxon>Spirurina</taxon>
        <taxon>Spiruromorpha</taxon>
        <taxon>Filarioidea</taxon>
        <taxon>Onchocercidae</taxon>
        <taxon>Loa</taxon>
    </lineage>
</organism>
<name>A0A1I7VFV0_LOALO</name>
<dbReference type="Proteomes" id="UP000095285">
    <property type="component" value="Unassembled WGS sequence"/>
</dbReference>
<evidence type="ECO:0000313" key="2">
    <source>
        <dbReference type="Proteomes" id="UP000095285"/>
    </source>
</evidence>
<protein>
    <submittedName>
        <fullName evidence="3">SSD domain-containing protein</fullName>
    </submittedName>
</protein>
<dbReference type="GO" id="GO:0006897">
    <property type="term" value="P:endocytosis"/>
    <property type="evidence" value="ECO:0007669"/>
    <property type="project" value="TreeGrafter"/>
</dbReference>
<evidence type="ECO:0000313" key="3">
    <source>
        <dbReference type="WBParaSite" id="EN70_2060"/>
    </source>
</evidence>
<dbReference type="GO" id="GO:0030659">
    <property type="term" value="C:cytoplasmic vesicle membrane"/>
    <property type="evidence" value="ECO:0007669"/>
    <property type="project" value="TreeGrafter"/>
</dbReference>
<keyword evidence="2" id="KW-1185">Reference proteome</keyword>
<dbReference type="SUPFAM" id="SSF82866">
    <property type="entry name" value="Multidrug efflux transporter AcrB transmembrane domain"/>
    <property type="match status" value="1"/>
</dbReference>
<feature type="transmembrane region" description="Helical" evidence="1">
    <location>
        <begin position="96"/>
        <end position="117"/>
    </location>
</feature>
<keyword evidence="1" id="KW-0812">Transmembrane</keyword>
<dbReference type="WBParaSite" id="EN70_2060">
    <property type="protein sequence ID" value="EN70_2060"/>
    <property type="gene ID" value="EN70_2060"/>
</dbReference>
<reference evidence="2" key="1">
    <citation type="submission" date="2012-04" db="EMBL/GenBank/DDBJ databases">
        <title>The Genome Sequence of Loa loa.</title>
        <authorList>
            <consortium name="The Broad Institute Genome Sequencing Platform"/>
            <consortium name="Broad Institute Genome Sequencing Center for Infectious Disease"/>
            <person name="Nutman T.B."/>
            <person name="Fink D.L."/>
            <person name="Russ C."/>
            <person name="Young S."/>
            <person name="Zeng Q."/>
            <person name="Gargeya S."/>
            <person name="Alvarado L."/>
            <person name="Berlin A."/>
            <person name="Chapman S.B."/>
            <person name="Chen Z."/>
            <person name="Freedman E."/>
            <person name="Gellesch M."/>
            <person name="Goldberg J."/>
            <person name="Griggs A."/>
            <person name="Gujja S."/>
            <person name="Heilman E.R."/>
            <person name="Heiman D."/>
            <person name="Howarth C."/>
            <person name="Mehta T."/>
            <person name="Neiman D."/>
            <person name="Pearson M."/>
            <person name="Roberts A."/>
            <person name="Saif S."/>
            <person name="Shea T."/>
            <person name="Shenoy N."/>
            <person name="Sisk P."/>
            <person name="Stolte C."/>
            <person name="Sykes S."/>
            <person name="White J."/>
            <person name="Yandava C."/>
            <person name="Haas B."/>
            <person name="Henn M.R."/>
            <person name="Nusbaum C."/>
            <person name="Birren B."/>
        </authorList>
    </citation>
    <scope>NUCLEOTIDE SEQUENCE [LARGE SCALE GENOMIC DNA]</scope>
</reference>
<dbReference type="InterPro" id="IPR051697">
    <property type="entry name" value="Patched_domain-protein"/>
</dbReference>
<dbReference type="GO" id="GO:0005886">
    <property type="term" value="C:plasma membrane"/>
    <property type="evidence" value="ECO:0007669"/>
    <property type="project" value="TreeGrafter"/>
</dbReference>
<dbReference type="PANTHER" id="PTHR10796">
    <property type="entry name" value="PATCHED-RELATED"/>
    <property type="match status" value="1"/>
</dbReference>
<reference evidence="3" key="2">
    <citation type="submission" date="2016-11" db="UniProtKB">
        <authorList>
            <consortium name="WormBaseParasite"/>
        </authorList>
    </citation>
    <scope>IDENTIFICATION</scope>
</reference>